<keyword evidence="14" id="KW-0547">Nucleotide-binding</keyword>
<gene>
    <name evidence="19" type="primary">lpdC</name>
    <name evidence="19" type="ORF">LA5096_05290</name>
</gene>
<reference evidence="20" key="1">
    <citation type="submission" date="2015-07" db="EMBL/GenBank/DDBJ databases">
        <authorList>
            <person name="Rodrigo-Torres Lidia"/>
            <person name="Arahal R.David."/>
        </authorList>
    </citation>
    <scope>NUCLEOTIDE SEQUENCE [LARGE SCALE GENOMIC DNA]</scope>
    <source>
        <strain evidence="20">CECT 5096</strain>
    </source>
</reference>
<keyword evidence="10" id="KW-1015">Disulfide bond</keyword>
<dbReference type="InterPro" id="IPR050151">
    <property type="entry name" value="Class-I_Pyr_Nuc-Dis_Oxidored"/>
</dbReference>
<dbReference type="PRINTS" id="PR00411">
    <property type="entry name" value="PNDRDTASEI"/>
</dbReference>
<feature type="binding site" evidence="14">
    <location>
        <position position="286"/>
    </location>
    <ligand>
        <name>NAD(+)</name>
        <dbReference type="ChEBI" id="CHEBI:57540"/>
    </ligand>
</feature>
<feature type="binding site" evidence="14">
    <location>
        <begin position="195"/>
        <end position="202"/>
    </location>
    <ligand>
        <name>NAD(+)</name>
        <dbReference type="ChEBI" id="CHEBI:57540"/>
    </ligand>
</feature>
<dbReference type="GO" id="GO:0005737">
    <property type="term" value="C:cytoplasm"/>
    <property type="evidence" value="ECO:0007669"/>
    <property type="project" value="UniProtKB-SubCell"/>
</dbReference>
<dbReference type="STRING" id="311410.LA5095_05272"/>
<dbReference type="SUPFAM" id="SSF51905">
    <property type="entry name" value="FAD/NAD(P)-binding domain"/>
    <property type="match status" value="1"/>
</dbReference>
<comment type="miscellaneous">
    <text evidence="16">The active site is a redox-active disulfide bond.</text>
</comment>
<evidence type="ECO:0000256" key="14">
    <source>
        <dbReference type="PIRSR" id="PIRSR000350-3"/>
    </source>
</evidence>
<evidence type="ECO:0000259" key="18">
    <source>
        <dbReference type="Pfam" id="PF07992"/>
    </source>
</evidence>
<evidence type="ECO:0000256" key="4">
    <source>
        <dbReference type="ARBA" id="ARBA00016961"/>
    </source>
</evidence>
<feature type="binding site" evidence="14">
    <location>
        <position position="218"/>
    </location>
    <ligand>
        <name>NAD(+)</name>
        <dbReference type="ChEBI" id="CHEBI:57540"/>
    </ligand>
</feature>
<dbReference type="FunFam" id="3.30.390.30:FF:000001">
    <property type="entry name" value="Dihydrolipoyl dehydrogenase"/>
    <property type="match status" value="1"/>
</dbReference>
<dbReference type="Gene3D" id="3.30.390.30">
    <property type="match status" value="1"/>
</dbReference>
<feature type="binding site" evidence="14">
    <location>
        <position position="52"/>
    </location>
    <ligand>
        <name>FAD</name>
        <dbReference type="ChEBI" id="CHEBI:57692"/>
    </ligand>
</feature>
<dbReference type="GO" id="GO:0006103">
    <property type="term" value="P:2-oxoglutarate metabolic process"/>
    <property type="evidence" value="ECO:0007669"/>
    <property type="project" value="TreeGrafter"/>
</dbReference>
<dbReference type="InterPro" id="IPR023753">
    <property type="entry name" value="FAD/NAD-binding_dom"/>
</dbReference>
<feature type="domain" description="Pyridine nucleotide-disulphide oxidoreductase dimerisation" evidence="17">
    <location>
        <begin position="361"/>
        <end position="469"/>
    </location>
</feature>
<evidence type="ECO:0000256" key="1">
    <source>
        <dbReference type="ARBA" id="ARBA00004496"/>
    </source>
</evidence>
<evidence type="ECO:0000256" key="12">
    <source>
        <dbReference type="ARBA" id="ARBA00049187"/>
    </source>
</evidence>
<feature type="binding site" evidence="14">
    <location>
        <position position="115"/>
    </location>
    <ligand>
        <name>FAD</name>
        <dbReference type="ChEBI" id="CHEBI:57692"/>
    </ligand>
</feature>
<evidence type="ECO:0000256" key="11">
    <source>
        <dbReference type="ARBA" id="ARBA00023284"/>
    </source>
</evidence>
<evidence type="ECO:0000313" key="19">
    <source>
        <dbReference type="EMBL" id="CTQ77807.1"/>
    </source>
</evidence>
<dbReference type="PANTHER" id="PTHR22912">
    <property type="entry name" value="DISULFIDE OXIDOREDUCTASE"/>
    <property type="match status" value="1"/>
</dbReference>
<organism evidence="19 20">
    <name type="scientific">Roseibium album</name>
    <dbReference type="NCBI Taxonomy" id="311410"/>
    <lineage>
        <taxon>Bacteria</taxon>
        <taxon>Pseudomonadati</taxon>
        <taxon>Pseudomonadota</taxon>
        <taxon>Alphaproteobacteria</taxon>
        <taxon>Hyphomicrobiales</taxon>
        <taxon>Stappiaceae</taxon>
        <taxon>Roseibium</taxon>
    </lineage>
</organism>
<comment type="similarity">
    <text evidence="2 16">Belongs to the class-I pyridine nucleotide-disulfide oxidoreductase family.</text>
</comment>
<keyword evidence="5" id="KW-0963">Cytoplasm</keyword>
<comment type="catalytic activity">
    <reaction evidence="12 16">
        <text>N(6)-[(R)-dihydrolipoyl]-L-lysyl-[protein] + NAD(+) = N(6)-[(R)-lipoyl]-L-lysyl-[protein] + NADH + H(+)</text>
        <dbReference type="Rhea" id="RHEA:15045"/>
        <dbReference type="Rhea" id="RHEA-COMP:10474"/>
        <dbReference type="Rhea" id="RHEA-COMP:10475"/>
        <dbReference type="ChEBI" id="CHEBI:15378"/>
        <dbReference type="ChEBI" id="CHEBI:57540"/>
        <dbReference type="ChEBI" id="CHEBI:57945"/>
        <dbReference type="ChEBI" id="CHEBI:83099"/>
        <dbReference type="ChEBI" id="CHEBI:83100"/>
        <dbReference type="EC" id="1.8.1.4"/>
    </reaction>
</comment>
<keyword evidence="20" id="KW-1185">Reference proteome</keyword>
<dbReference type="InterPro" id="IPR006258">
    <property type="entry name" value="Lipoamide_DH"/>
</dbReference>
<accession>A0A0M6ZIP9</accession>
<dbReference type="Proteomes" id="UP000049983">
    <property type="component" value="Unassembled WGS sequence"/>
</dbReference>
<feature type="binding site" evidence="14">
    <location>
        <position position="326"/>
    </location>
    <ligand>
        <name>FAD</name>
        <dbReference type="ChEBI" id="CHEBI:57692"/>
    </ligand>
</feature>
<dbReference type="Pfam" id="PF02852">
    <property type="entry name" value="Pyr_redox_dim"/>
    <property type="match status" value="1"/>
</dbReference>
<dbReference type="GO" id="GO:0050660">
    <property type="term" value="F:flavin adenine dinucleotide binding"/>
    <property type="evidence" value="ECO:0007669"/>
    <property type="project" value="InterPro"/>
</dbReference>
<evidence type="ECO:0000256" key="15">
    <source>
        <dbReference type="PIRSR" id="PIRSR000350-4"/>
    </source>
</evidence>
<comment type="cofactor">
    <cofactor evidence="14 16">
        <name>FAD</name>
        <dbReference type="ChEBI" id="CHEBI:57692"/>
    </cofactor>
    <text evidence="14 16">Binds 1 FAD per subunit.</text>
</comment>
<keyword evidence="6 16" id="KW-0285">Flavoprotein</keyword>
<dbReference type="EMBL" id="CXWC01000014">
    <property type="protein sequence ID" value="CTQ77807.1"/>
    <property type="molecule type" value="Genomic_DNA"/>
</dbReference>
<evidence type="ECO:0000256" key="8">
    <source>
        <dbReference type="ARBA" id="ARBA00023002"/>
    </source>
</evidence>
<evidence type="ECO:0000256" key="3">
    <source>
        <dbReference type="ARBA" id="ARBA00012608"/>
    </source>
</evidence>
<dbReference type="PRINTS" id="PR00368">
    <property type="entry name" value="FADPNR"/>
</dbReference>
<dbReference type="PIRSF" id="PIRSF000350">
    <property type="entry name" value="Mercury_reductase_MerA"/>
    <property type="match status" value="1"/>
</dbReference>
<dbReference type="RefSeq" id="WP_055120799.1">
    <property type="nucleotide sequence ID" value="NZ_CXWA01000010.1"/>
</dbReference>
<keyword evidence="9 14" id="KW-0520">NAD</keyword>
<dbReference type="PROSITE" id="PS00076">
    <property type="entry name" value="PYRIDINE_REDOX_1"/>
    <property type="match status" value="1"/>
</dbReference>
<evidence type="ECO:0000256" key="9">
    <source>
        <dbReference type="ARBA" id="ARBA00023027"/>
    </source>
</evidence>
<dbReference type="InterPro" id="IPR016156">
    <property type="entry name" value="FAD/NAD-linked_Rdtase_dimer_sf"/>
</dbReference>
<dbReference type="InterPro" id="IPR001100">
    <property type="entry name" value="Pyr_nuc-diS_OxRdtase"/>
</dbReference>
<name>A0A0M6ZIP9_9HYPH</name>
<dbReference type="PANTHER" id="PTHR22912:SF217">
    <property type="entry name" value="DIHYDROLIPOYL DEHYDROGENASE"/>
    <property type="match status" value="1"/>
</dbReference>
<evidence type="ECO:0000256" key="10">
    <source>
        <dbReference type="ARBA" id="ARBA00023157"/>
    </source>
</evidence>
<keyword evidence="7 14" id="KW-0274">FAD</keyword>
<dbReference type="OrthoDB" id="9781772at2"/>
<feature type="active site" description="Proton acceptor" evidence="13">
    <location>
        <position position="459"/>
    </location>
</feature>
<dbReference type="InterPro" id="IPR004099">
    <property type="entry name" value="Pyr_nucl-diS_OxRdtase_dimer"/>
</dbReference>
<feature type="binding site" evidence="14">
    <location>
        <begin position="332"/>
        <end position="335"/>
    </location>
    <ligand>
        <name>FAD</name>
        <dbReference type="ChEBI" id="CHEBI:57692"/>
    </ligand>
</feature>
<dbReference type="Gene3D" id="3.50.50.60">
    <property type="entry name" value="FAD/NAD(P)-binding domain"/>
    <property type="match status" value="2"/>
</dbReference>
<evidence type="ECO:0000313" key="20">
    <source>
        <dbReference type="Proteomes" id="UP000049983"/>
    </source>
</evidence>
<evidence type="ECO:0000256" key="7">
    <source>
        <dbReference type="ARBA" id="ARBA00022827"/>
    </source>
</evidence>
<sequence length="480" mass="51266">MADTNYDVIIIGSGPGGYVTAIRAAQLGLKTAIVEREHMGGICLNWGCIPTKALLRSAEIYHYMQHAKDYGLSAEKISFDPAAVVKRSRGVSGQLNAGIGFLMKKNKVDVIWGEGKVSKAGEVTVSKTSKKAMEPQHPVPKGTKGEGVYKAKHIIVATGARPRVIPGIEPDGKDIWTYFEAMVPPAMPKSLIVMGSGAIGIEFASFYKTMGADVTVIEMMPTIMPVEDPEISALAKKQMEKQGLKFLLEAKVSQVKKVANGVTATVETKDGKKQDLTADKLISAVGVVGNIENLGLEELGVKTDRGCVVIDGYGRTSVPGIYAIGDVAGPPMLAHKAEHEGVICVEKIAGKDVHAMDKSMIPGCTYCHPQVASVGLTEPKAKEAGYDIKVGRFPFIGNGKAIALGEPEGLVKTIFDAKTGQLLGAHMVGTEVTELIQGYVVAMNLETTEEDLMHTVFPHPTLSEMMKESVLDAYGRALNM</sequence>
<dbReference type="EC" id="1.8.1.4" evidence="3 16"/>
<protein>
    <recommendedName>
        <fullName evidence="4 16">Dihydrolipoyl dehydrogenase</fullName>
        <ecNumber evidence="3 16">1.8.1.4</ecNumber>
    </recommendedName>
</protein>
<proteinExistence type="inferred from homology"/>
<dbReference type="GO" id="GO:0004148">
    <property type="term" value="F:dihydrolipoyl dehydrogenase (NADH) activity"/>
    <property type="evidence" value="ECO:0007669"/>
    <property type="project" value="UniProtKB-EC"/>
</dbReference>
<dbReference type="GeneID" id="97672546"/>
<dbReference type="AlphaFoldDB" id="A0A0M6ZIP9"/>
<dbReference type="NCBIfam" id="TIGR01350">
    <property type="entry name" value="lipoamide_DH"/>
    <property type="match status" value="1"/>
</dbReference>
<evidence type="ECO:0000256" key="16">
    <source>
        <dbReference type="RuleBase" id="RU003692"/>
    </source>
</evidence>
<evidence type="ECO:0000256" key="2">
    <source>
        <dbReference type="ARBA" id="ARBA00007532"/>
    </source>
</evidence>
<feature type="disulfide bond" description="Redox-active" evidence="15">
    <location>
        <begin position="43"/>
        <end position="48"/>
    </location>
</feature>
<comment type="subcellular location">
    <subcellularLocation>
        <location evidence="1">Cytoplasm</location>
    </subcellularLocation>
</comment>
<evidence type="ECO:0000256" key="13">
    <source>
        <dbReference type="PIRSR" id="PIRSR000350-2"/>
    </source>
</evidence>
<keyword evidence="8 16" id="KW-0560">Oxidoreductase</keyword>
<dbReference type="InterPro" id="IPR012999">
    <property type="entry name" value="Pyr_OxRdtase_I_AS"/>
</dbReference>
<feature type="domain" description="FAD/NAD(P)-binding" evidence="18">
    <location>
        <begin position="6"/>
        <end position="341"/>
    </location>
</feature>
<dbReference type="Pfam" id="PF07992">
    <property type="entry name" value="Pyr_redox_2"/>
    <property type="match status" value="1"/>
</dbReference>
<dbReference type="InterPro" id="IPR036188">
    <property type="entry name" value="FAD/NAD-bd_sf"/>
</dbReference>
<evidence type="ECO:0000259" key="17">
    <source>
        <dbReference type="Pfam" id="PF02852"/>
    </source>
</evidence>
<keyword evidence="11 16" id="KW-0676">Redox-active center</keyword>
<dbReference type="SUPFAM" id="SSF55424">
    <property type="entry name" value="FAD/NAD-linked reductases, dimerisation (C-terminal) domain"/>
    <property type="match status" value="1"/>
</dbReference>
<evidence type="ECO:0000256" key="6">
    <source>
        <dbReference type="ARBA" id="ARBA00022630"/>
    </source>
</evidence>
<evidence type="ECO:0000256" key="5">
    <source>
        <dbReference type="ARBA" id="ARBA00022490"/>
    </source>
</evidence>